<dbReference type="InterPro" id="IPR013785">
    <property type="entry name" value="Aldolase_TIM"/>
</dbReference>
<accession>A0ABT5LEI2</accession>
<dbReference type="Gene3D" id="3.20.20.70">
    <property type="entry name" value="Aldolase class I"/>
    <property type="match status" value="1"/>
</dbReference>
<dbReference type="SUPFAM" id="SSF51351">
    <property type="entry name" value="Triosephosphate isomerase (TIM)"/>
    <property type="match status" value="1"/>
</dbReference>
<dbReference type="InterPro" id="IPR035990">
    <property type="entry name" value="TIM_sf"/>
</dbReference>
<evidence type="ECO:0000313" key="2">
    <source>
        <dbReference type="EMBL" id="MDC9589522.1"/>
    </source>
</evidence>
<protein>
    <submittedName>
        <fullName evidence="2">Triose-phosphate isomerase</fullName>
    </submittedName>
</protein>
<keyword evidence="1 2" id="KW-0413">Isomerase</keyword>
<name>A0ABT5LEI2_9GAMM</name>
<dbReference type="EMBL" id="JAQRFI010000017">
    <property type="protein sequence ID" value="MDC9589522.1"/>
    <property type="molecule type" value="Genomic_DNA"/>
</dbReference>
<comment type="caution">
    <text evidence="2">The sequence shown here is derived from an EMBL/GenBank/DDBJ whole genome shotgun (WGS) entry which is preliminary data.</text>
</comment>
<organism evidence="2 3">
    <name type="scientific">Xenorhabdus yunnanensis</name>
    <dbReference type="NCBI Taxonomy" id="3025878"/>
    <lineage>
        <taxon>Bacteria</taxon>
        <taxon>Pseudomonadati</taxon>
        <taxon>Pseudomonadota</taxon>
        <taxon>Gammaproteobacteria</taxon>
        <taxon>Enterobacterales</taxon>
        <taxon>Morganellaceae</taxon>
        <taxon>Xenorhabdus</taxon>
    </lineage>
</organism>
<dbReference type="RefSeq" id="WP_273554847.1">
    <property type="nucleotide sequence ID" value="NZ_JAQRFI010000017.1"/>
</dbReference>
<sequence length="141" mass="15214">MTSDFEINKPFFEIGPKVYLFGKDAIALAIGADKLCEKYGVDIIFSAQYTDIAPISSATKYIKVFAQHIDPIYPGRGVGAVLPEAIKAAGAVGVLLNHTEKPLTRETLAQSIKRADEVGLATLVCAGSRHNSLPEPEYDFS</sequence>
<reference evidence="2 3" key="1">
    <citation type="submission" date="2023-02" db="EMBL/GenBank/DDBJ databases">
        <title>Entomopathogenic bacteria.</title>
        <authorList>
            <person name="Machado R.A."/>
        </authorList>
    </citation>
    <scope>NUCLEOTIDE SEQUENCE [LARGE SCALE GENOMIC DNA]</scope>
    <source>
        <strain evidence="2 3">XENO-10</strain>
    </source>
</reference>
<evidence type="ECO:0000313" key="3">
    <source>
        <dbReference type="Proteomes" id="UP001217178"/>
    </source>
</evidence>
<dbReference type="GO" id="GO:0016853">
    <property type="term" value="F:isomerase activity"/>
    <property type="evidence" value="ECO:0007669"/>
    <property type="project" value="UniProtKB-KW"/>
</dbReference>
<dbReference type="Pfam" id="PF00121">
    <property type="entry name" value="TIM"/>
    <property type="match status" value="1"/>
</dbReference>
<keyword evidence="3" id="KW-1185">Reference proteome</keyword>
<dbReference type="InterPro" id="IPR000652">
    <property type="entry name" value="Triosephosphate_isomerase"/>
</dbReference>
<dbReference type="PROSITE" id="PS51440">
    <property type="entry name" value="TIM_2"/>
    <property type="match status" value="1"/>
</dbReference>
<dbReference type="Proteomes" id="UP001217178">
    <property type="component" value="Unassembled WGS sequence"/>
</dbReference>
<gene>
    <name evidence="2" type="ORF">PSI23_09415</name>
</gene>
<proteinExistence type="predicted"/>
<evidence type="ECO:0000256" key="1">
    <source>
        <dbReference type="ARBA" id="ARBA00023235"/>
    </source>
</evidence>